<reference evidence="2" key="1">
    <citation type="submission" date="2021-01" db="EMBL/GenBank/DDBJ databases">
        <authorList>
            <person name="Corre E."/>
            <person name="Pelletier E."/>
            <person name="Niang G."/>
            <person name="Scheremetjew M."/>
            <person name="Finn R."/>
            <person name="Kale V."/>
            <person name="Holt S."/>
            <person name="Cochrane G."/>
            <person name="Meng A."/>
            <person name="Brown T."/>
            <person name="Cohen L."/>
        </authorList>
    </citation>
    <scope>NUCLEOTIDE SEQUENCE</scope>
    <source>
        <strain evidence="2">CCMP1594</strain>
    </source>
</reference>
<sequence>MKPNNWALPSSLNLTCGSHCEIRRLGEGERRSAFLPRSKLQQNHLSVQGVAADLQLTCISLQGCCAGKGPSVRHLANPRRSGRGQRNNTTDSFSTIGRYQLAKGT</sequence>
<name>A0A7S4FQY3_9EUGL</name>
<dbReference type="EMBL" id="HBJA01055434">
    <property type="protein sequence ID" value="CAE0808516.1"/>
    <property type="molecule type" value="Transcribed_RNA"/>
</dbReference>
<accession>A0A7S4FQY3</accession>
<organism evidence="2">
    <name type="scientific">Eutreptiella gymnastica</name>
    <dbReference type="NCBI Taxonomy" id="73025"/>
    <lineage>
        <taxon>Eukaryota</taxon>
        <taxon>Discoba</taxon>
        <taxon>Euglenozoa</taxon>
        <taxon>Euglenida</taxon>
        <taxon>Spirocuta</taxon>
        <taxon>Euglenophyceae</taxon>
        <taxon>Eutreptiales</taxon>
        <taxon>Eutreptiaceae</taxon>
        <taxon>Eutreptiella</taxon>
    </lineage>
</organism>
<protein>
    <submittedName>
        <fullName evidence="2">Uncharacterized protein</fullName>
    </submittedName>
</protein>
<gene>
    <name evidence="2" type="ORF">EGYM00163_LOCUS19647</name>
</gene>
<evidence type="ECO:0000256" key="1">
    <source>
        <dbReference type="SAM" id="MobiDB-lite"/>
    </source>
</evidence>
<feature type="region of interest" description="Disordered" evidence="1">
    <location>
        <begin position="72"/>
        <end position="96"/>
    </location>
</feature>
<evidence type="ECO:0000313" key="2">
    <source>
        <dbReference type="EMBL" id="CAE0808516.1"/>
    </source>
</evidence>
<dbReference type="AlphaFoldDB" id="A0A7S4FQY3"/>
<feature type="compositionally biased region" description="Polar residues" evidence="1">
    <location>
        <begin position="84"/>
        <end position="96"/>
    </location>
</feature>
<proteinExistence type="predicted"/>